<accession>A0A251RJD4</accession>
<evidence type="ECO:0000313" key="9">
    <source>
        <dbReference type="EMBL" id="ONI36083.1"/>
    </source>
</evidence>
<keyword evidence="5" id="KW-0808">Transferase</keyword>
<evidence type="ECO:0000256" key="2">
    <source>
        <dbReference type="ARBA" id="ARBA00022517"/>
    </source>
</evidence>
<dbReference type="EMBL" id="CM007651">
    <property type="protein sequence ID" value="ONI36083.1"/>
    <property type="molecule type" value="Genomic_DNA"/>
</dbReference>
<dbReference type="Gene3D" id="3.40.1280.10">
    <property type="match status" value="1"/>
</dbReference>
<reference evidence="9 10" key="1">
    <citation type="journal article" date="2013" name="Nat. Genet.">
        <title>The high-quality draft genome of peach (Prunus persica) identifies unique patterns of genetic diversity, domestication and genome evolution.</title>
        <authorList>
            <consortium name="International Peach Genome Initiative"/>
            <person name="Verde I."/>
            <person name="Abbott A.G."/>
            <person name="Scalabrin S."/>
            <person name="Jung S."/>
            <person name="Shu S."/>
            <person name="Marroni F."/>
            <person name="Zhebentyayeva T."/>
            <person name="Dettori M.T."/>
            <person name="Grimwood J."/>
            <person name="Cattonaro F."/>
            <person name="Zuccolo A."/>
            <person name="Rossini L."/>
            <person name="Jenkins J."/>
            <person name="Vendramin E."/>
            <person name="Meisel L.A."/>
            <person name="Decroocq V."/>
            <person name="Sosinski B."/>
            <person name="Prochnik S."/>
            <person name="Mitros T."/>
            <person name="Policriti A."/>
            <person name="Cipriani G."/>
            <person name="Dondini L."/>
            <person name="Ficklin S."/>
            <person name="Goodstein D.M."/>
            <person name="Xuan P."/>
            <person name="Del Fabbro C."/>
            <person name="Aramini V."/>
            <person name="Copetti D."/>
            <person name="Gonzalez S."/>
            <person name="Horner D.S."/>
            <person name="Falchi R."/>
            <person name="Lucas S."/>
            <person name="Mica E."/>
            <person name="Maldonado J."/>
            <person name="Lazzari B."/>
            <person name="Bielenberg D."/>
            <person name="Pirona R."/>
            <person name="Miculan M."/>
            <person name="Barakat A."/>
            <person name="Testolin R."/>
            <person name="Stella A."/>
            <person name="Tartarini S."/>
            <person name="Tonutti P."/>
            <person name="Arus P."/>
            <person name="Orellana A."/>
            <person name="Wells C."/>
            <person name="Main D."/>
            <person name="Vizzotto G."/>
            <person name="Silva H."/>
            <person name="Salamini F."/>
            <person name="Schmutz J."/>
            <person name="Morgante M."/>
            <person name="Rokhsar D.S."/>
        </authorList>
    </citation>
    <scope>NUCLEOTIDE SEQUENCE [LARGE SCALE GENOMIC DNA]</scope>
    <source>
        <strain evidence="10">cv. Nemared</strain>
    </source>
</reference>
<organism evidence="9 10">
    <name type="scientific">Prunus persica</name>
    <name type="common">Peach</name>
    <name type="synonym">Amygdalus persica</name>
    <dbReference type="NCBI Taxonomy" id="3760"/>
    <lineage>
        <taxon>Eukaryota</taxon>
        <taxon>Viridiplantae</taxon>
        <taxon>Streptophyta</taxon>
        <taxon>Embryophyta</taxon>
        <taxon>Tracheophyta</taxon>
        <taxon>Spermatophyta</taxon>
        <taxon>Magnoliopsida</taxon>
        <taxon>eudicotyledons</taxon>
        <taxon>Gunneridae</taxon>
        <taxon>Pentapetalae</taxon>
        <taxon>rosids</taxon>
        <taxon>fabids</taxon>
        <taxon>Rosales</taxon>
        <taxon>Rosaceae</taxon>
        <taxon>Amygdaloideae</taxon>
        <taxon>Amygdaleae</taxon>
        <taxon>Prunus</taxon>
    </lineage>
</organism>
<dbReference type="GO" id="GO:0070037">
    <property type="term" value="F:rRNA (pseudouridine) methyltransferase activity"/>
    <property type="evidence" value="ECO:0000318"/>
    <property type="project" value="GO_Central"/>
</dbReference>
<sequence length="223" mass="23992">MASAPRNDDEPTAEVDSQMPPGVVFLLTGLELVEIADSHALEPEFEYDAPHDPFDDLLAAYGMPVNIILESPINKAGRLQAVYVNSGSSNGYYEVKGHAKVPIGPKGFQQMWRELHQSGGVLQQGTEAVAWHENCGIPSLVEGLPANSRKIGVLSGKGRGTDLDTYILAAPSDQTLVFVVGEFANEGIENYIDEYVEVSGYSLAPSVCVGHICCALGKKWNIC</sequence>
<dbReference type="SMR" id="A0A251RJD4"/>
<evidence type="ECO:0000256" key="7">
    <source>
        <dbReference type="ARBA" id="ARBA00022730"/>
    </source>
</evidence>
<keyword evidence="7" id="KW-0699">rRNA-binding</keyword>
<dbReference type="GO" id="GO:0005634">
    <property type="term" value="C:nucleus"/>
    <property type="evidence" value="ECO:0000318"/>
    <property type="project" value="GO_Central"/>
</dbReference>
<keyword evidence="10" id="KW-1185">Reference proteome</keyword>
<keyword evidence="2" id="KW-0690">Ribosome biogenesis</keyword>
<dbReference type="InterPro" id="IPR029028">
    <property type="entry name" value="Alpha/beta_knot_MTases"/>
</dbReference>
<dbReference type="STRING" id="3760.A0A251RJD4"/>
<gene>
    <name evidence="9" type="ORF">PRUPE_1G568900</name>
</gene>
<keyword evidence="4" id="KW-0489">Methyltransferase</keyword>
<dbReference type="Gramene" id="ONI36083">
    <property type="protein sequence ID" value="ONI36083"/>
    <property type="gene ID" value="PRUPE_1G568900"/>
</dbReference>
<proteinExistence type="inferred from homology"/>
<evidence type="ECO:0000313" key="10">
    <source>
        <dbReference type="Proteomes" id="UP000006882"/>
    </source>
</evidence>
<evidence type="ECO:0000256" key="8">
    <source>
        <dbReference type="ARBA" id="ARBA00022884"/>
    </source>
</evidence>
<evidence type="ECO:0000256" key="5">
    <source>
        <dbReference type="ARBA" id="ARBA00022679"/>
    </source>
</evidence>
<evidence type="ECO:0000256" key="6">
    <source>
        <dbReference type="ARBA" id="ARBA00022691"/>
    </source>
</evidence>
<keyword evidence="8" id="KW-0694">RNA-binding</keyword>
<evidence type="ECO:0000256" key="1">
    <source>
        <dbReference type="ARBA" id="ARBA00008115"/>
    </source>
</evidence>
<dbReference type="GO" id="GO:0019843">
    <property type="term" value="F:rRNA binding"/>
    <property type="evidence" value="ECO:0000318"/>
    <property type="project" value="GO_Central"/>
</dbReference>
<dbReference type="Pfam" id="PF03587">
    <property type="entry name" value="EMG1"/>
    <property type="match status" value="1"/>
</dbReference>
<comment type="similarity">
    <text evidence="1">Belongs to the class IV-like SAM-binding methyltransferase superfamily. RNA methyltransferase NEP1 family.</text>
</comment>
<dbReference type="GO" id="GO:0032040">
    <property type="term" value="C:small-subunit processome"/>
    <property type="evidence" value="ECO:0000318"/>
    <property type="project" value="GO_Central"/>
</dbReference>
<dbReference type="GO" id="GO:0070475">
    <property type="term" value="P:rRNA base methylation"/>
    <property type="evidence" value="ECO:0000318"/>
    <property type="project" value="GO_Central"/>
</dbReference>
<dbReference type="PANTHER" id="PTHR12636">
    <property type="entry name" value="NEP1/MRA1"/>
    <property type="match status" value="1"/>
</dbReference>
<dbReference type="InterPro" id="IPR029026">
    <property type="entry name" value="tRNA_m1G_MTases_N"/>
</dbReference>
<dbReference type="PANTHER" id="PTHR12636:SF5">
    <property type="entry name" value="RIBOSOMAL RNA SMALL SUBUNIT METHYLTRANSFERASE NEP1"/>
    <property type="match status" value="1"/>
</dbReference>
<evidence type="ECO:0008006" key="11">
    <source>
        <dbReference type="Google" id="ProtNLM"/>
    </source>
</evidence>
<name>A0A251RJD4_PRUPE</name>
<keyword evidence="3" id="KW-0698">rRNA processing</keyword>
<dbReference type="OrthoDB" id="1608031at2759"/>
<evidence type="ECO:0000256" key="4">
    <source>
        <dbReference type="ARBA" id="ARBA00022603"/>
    </source>
</evidence>
<dbReference type="InterPro" id="IPR005304">
    <property type="entry name" value="Rbsml_bgen_MeTrfase_EMG1/NEP1"/>
</dbReference>
<dbReference type="AlphaFoldDB" id="A0A251RJD4"/>
<protein>
    <recommendedName>
        <fullName evidence="11">tRNA/rRNA methyltransferase SpoU type domain-containing protein</fullName>
    </recommendedName>
</protein>
<dbReference type="SUPFAM" id="SSF75217">
    <property type="entry name" value="alpha/beta knot"/>
    <property type="match status" value="1"/>
</dbReference>
<evidence type="ECO:0000256" key="3">
    <source>
        <dbReference type="ARBA" id="ARBA00022552"/>
    </source>
</evidence>
<dbReference type="Proteomes" id="UP000006882">
    <property type="component" value="Chromosome G1"/>
</dbReference>
<keyword evidence="6" id="KW-0949">S-adenosyl-L-methionine</keyword>